<name>A0ABY4RVW9_9BACL</name>
<dbReference type="EMBL" id="CP027059">
    <property type="protein sequence ID" value="UQZ85909.1"/>
    <property type="molecule type" value="Genomic_DNA"/>
</dbReference>
<evidence type="ECO:0000256" key="1">
    <source>
        <dbReference type="SAM" id="MobiDB-lite"/>
    </source>
</evidence>
<feature type="chain" id="PRO_5045975168" description="Lipoprotein" evidence="2">
    <location>
        <begin position="41"/>
        <end position="137"/>
    </location>
</feature>
<gene>
    <name evidence="3" type="ORF">SK3146_05199</name>
</gene>
<feature type="region of interest" description="Disordered" evidence="1">
    <location>
        <begin position="42"/>
        <end position="137"/>
    </location>
</feature>
<proteinExistence type="predicted"/>
<dbReference type="RefSeq" id="WP_249861491.1">
    <property type="nucleotide sequence ID" value="NZ_CP027059.1"/>
</dbReference>
<protein>
    <recommendedName>
        <fullName evidence="5">Lipoprotein</fullName>
    </recommendedName>
</protein>
<keyword evidence="2" id="KW-0732">Signal</keyword>
<feature type="signal peptide" evidence="2">
    <location>
        <begin position="1"/>
        <end position="40"/>
    </location>
</feature>
<keyword evidence="4" id="KW-1185">Reference proteome</keyword>
<feature type="compositionally biased region" description="Basic and acidic residues" evidence="1">
    <location>
        <begin position="59"/>
        <end position="68"/>
    </location>
</feature>
<sequence>MKPLPYCITAGLRRFCRLALHQSFLLCILCVLLVASSAACGSKNKGAEGSGKPKAQSNEQKKPVDNALREQMNMYKQLKQHEYEESEKLRKADKEQLKKIQKSRQQKSGGGFSGTGSSGSGGQSGSSGGGNSQGGSK</sequence>
<evidence type="ECO:0008006" key="5">
    <source>
        <dbReference type="Google" id="ProtNLM"/>
    </source>
</evidence>
<accession>A0ABY4RVW9</accession>
<evidence type="ECO:0000313" key="3">
    <source>
        <dbReference type="EMBL" id="UQZ85909.1"/>
    </source>
</evidence>
<reference evidence="3" key="2">
    <citation type="journal article" date="2021" name="J Anim Sci Technol">
        <title>Complete genome sequence of Paenibacillus konkukensis sp. nov. SK3146 as a potential probiotic strain.</title>
        <authorList>
            <person name="Jung H.I."/>
            <person name="Park S."/>
            <person name="Niu K.M."/>
            <person name="Lee S.W."/>
            <person name="Kothari D."/>
            <person name="Yi K.J."/>
            <person name="Kim S.K."/>
        </authorList>
    </citation>
    <scope>NUCLEOTIDE SEQUENCE</scope>
    <source>
        <strain evidence="3">SK3146</strain>
    </source>
</reference>
<feature type="compositionally biased region" description="Gly residues" evidence="1">
    <location>
        <begin position="108"/>
        <end position="137"/>
    </location>
</feature>
<evidence type="ECO:0000256" key="2">
    <source>
        <dbReference type="SAM" id="SignalP"/>
    </source>
</evidence>
<reference evidence="3" key="1">
    <citation type="submission" date="2018-02" db="EMBL/GenBank/DDBJ databases">
        <authorList>
            <person name="Kim S.-K."/>
            <person name="Jung H.-I."/>
            <person name="Lee S.-W."/>
        </authorList>
    </citation>
    <scope>NUCLEOTIDE SEQUENCE</scope>
    <source>
        <strain evidence="3">SK3146</strain>
    </source>
</reference>
<dbReference type="Proteomes" id="UP001057134">
    <property type="component" value="Chromosome"/>
</dbReference>
<organism evidence="3 4">
    <name type="scientific">Paenibacillus konkukensis</name>
    <dbReference type="NCBI Taxonomy" id="2020716"/>
    <lineage>
        <taxon>Bacteria</taxon>
        <taxon>Bacillati</taxon>
        <taxon>Bacillota</taxon>
        <taxon>Bacilli</taxon>
        <taxon>Bacillales</taxon>
        <taxon>Paenibacillaceae</taxon>
        <taxon>Paenibacillus</taxon>
    </lineage>
</organism>
<feature type="compositionally biased region" description="Basic and acidic residues" evidence="1">
    <location>
        <begin position="79"/>
        <end position="98"/>
    </location>
</feature>
<evidence type="ECO:0000313" key="4">
    <source>
        <dbReference type="Proteomes" id="UP001057134"/>
    </source>
</evidence>